<dbReference type="RefSeq" id="WP_179905668.1">
    <property type="nucleotide sequence ID" value="NZ_JACBXS010000013.1"/>
</dbReference>
<dbReference type="InterPro" id="IPR041374">
    <property type="entry name" value="BaeRF_family12"/>
</dbReference>
<proteinExistence type="predicted"/>
<name>A0A7Z0HZB8_9RHOB</name>
<organism evidence="1 2">
    <name type="scientific">Rhabdonatronobacter sediminivivens</name>
    <dbReference type="NCBI Taxonomy" id="2743469"/>
    <lineage>
        <taxon>Bacteria</taxon>
        <taxon>Pseudomonadati</taxon>
        <taxon>Pseudomonadota</taxon>
        <taxon>Alphaproteobacteria</taxon>
        <taxon>Rhodobacterales</taxon>
        <taxon>Paracoccaceae</taxon>
        <taxon>Rhabdonatronobacter</taxon>
    </lineage>
</organism>
<protein>
    <submittedName>
        <fullName evidence="1">Host attachment protein</fullName>
    </submittedName>
</protein>
<dbReference type="Proteomes" id="UP000529417">
    <property type="component" value="Unassembled WGS sequence"/>
</dbReference>
<dbReference type="EMBL" id="JACBXS010000013">
    <property type="protein sequence ID" value="NYS24970.1"/>
    <property type="molecule type" value="Genomic_DNA"/>
</dbReference>
<sequence length="149" mass="16271">MALLAKGVWALVADGERALFLENEGTPDKPRLALRRKLESAGADMELADKPGRMQDTGRQQLSAMELTDHDRIARDRFAQSVAETLNGMVAKKGIERLVIVAPPQTLSGLRDGVSDATRAVILAEIDKDLIHHPLDKVGKLIAQDIEKV</sequence>
<evidence type="ECO:0000313" key="1">
    <source>
        <dbReference type="EMBL" id="NYS24970.1"/>
    </source>
</evidence>
<accession>A0A7Z0HZB8</accession>
<gene>
    <name evidence="1" type="ORF">HUK65_08180</name>
</gene>
<comment type="caution">
    <text evidence="1">The sequence shown here is derived from an EMBL/GenBank/DDBJ whole genome shotgun (WGS) entry which is preliminary data.</text>
</comment>
<reference evidence="1 2" key="1">
    <citation type="journal article" date="2000" name="Arch. Microbiol.">
        <title>Rhodobaca bogoriensis gen. nov. and sp. nov., an alkaliphilic purple nonsulfur bacterium from African Rift Valley soda lakes.</title>
        <authorList>
            <person name="Milford A.D."/>
            <person name="Achenbach L.A."/>
            <person name="Jung D.O."/>
            <person name="Madigan M.T."/>
        </authorList>
    </citation>
    <scope>NUCLEOTIDE SEQUENCE [LARGE SCALE GENOMIC DNA]</scope>
    <source>
        <strain evidence="1 2">2376</strain>
    </source>
</reference>
<keyword evidence="2" id="KW-1185">Reference proteome</keyword>
<dbReference type="Pfam" id="PF18856">
    <property type="entry name" value="baeRF_family12"/>
    <property type="match status" value="1"/>
</dbReference>
<evidence type="ECO:0000313" key="2">
    <source>
        <dbReference type="Proteomes" id="UP000529417"/>
    </source>
</evidence>
<dbReference type="AlphaFoldDB" id="A0A7Z0HZB8"/>